<dbReference type="Gene3D" id="3.40.30.10">
    <property type="entry name" value="Glutaredoxin"/>
    <property type="match status" value="1"/>
</dbReference>
<dbReference type="VEuPathDB" id="VectorBase:ASTEI05353"/>
<reference evidence="2" key="2">
    <citation type="submission" date="2020-05" db="UniProtKB">
        <authorList>
            <consortium name="EnsemblMetazoa"/>
        </authorList>
    </citation>
    <scope>IDENTIFICATION</scope>
    <source>
        <strain evidence="2">Indian</strain>
    </source>
</reference>
<dbReference type="FunFam" id="3.40.30.10:FF:000320">
    <property type="entry name" value="NHL repeat-containing protein 2"/>
    <property type="match status" value="1"/>
</dbReference>
<dbReference type="PANTHER" id="PTHR46388:SF2">
    <property type="entry name" value="NHL REPEAT-CONTAINING PROTEIN 2"/>
    <property type="match status" value="1"/>
</dbReference>
<dbReference type="PANTHER" id="PTHR46388">
    <property type="entry name" value="NHL REPEAT-CONTAINING PROTEIN 2"/>
    <property type="match status" value="1"/>
</dbReference>
<dbReference type="Pfam" id="PF13905">
    <property type="entry name" value="Thioredoxin_8"/>
    <property type="match status" value="1"/>
</dbReference>
<feature type="domain" description="Thioredoxin-like fold" evidence="1">
    <location>
        <begin position="78"/>
        <end position="171"/>
    </location>
</feature>
<dbReference type="EnsemblMetazoa" id="ASTEI05353-RA">
    <property type="protein sequence ID" value="ASTEI05353-PA"/>
    <property type="gene ID" value="ASTEI05353"/>
</dbReference>
<dbReference type="OMA" id="IAMAGVH"/>
<accession>A0A182YA67</accession>
<protein>
    <submittedName>
        <fullName evidence="2">Thioredoxin-like_fold domain-containing protein</fullName>
    </submittedName>
</protein>
<dbReference type="InterPro" id="IPR011042">
    <property type="entry name" value="6-blade_b-propeller_TolB-like"/>
</dbReference>
<reference evidence="3" key="1">
    <citation type="journal article" date="2014" name="Genome Biol.">
        <title>Genome analysis of a major urban malaria vector mosquito, Anopheles stephensi.</title>
        <authorList>
            <person name="Jiang X."/>
            <person name="Peery A."/>
            <person name="Hall A.B."/>
            <person name="Sharma A."/>
            <person name="Chen X.G."/>
            <person name="Waterhouse R.M."/>
            <person name="Komissarov A."/>
            <person name="Riehle M.M."/>
            <person name="Shouche Y."/>
            <person name="Sharakhova M.V."/>
            <person name="Lawson D."/>
            <person name="Pakpour N."/>
            <person name="Arensburger P."/>
            <person name="Davidson V.L."/>
            <person name="Eiglmeier K."/>
            <person name="Emrich S."/>
            <person name="George P."/>
            <person name="Kennedy R.C."/>
            <person name="Mane S.P."/>
            <person name="Maslen G."/>
            <person name="Oringanje C."/>
            <person name="Qi Y."/>
            <person name="Settlage R."/>
            <person name="Tojo M."/>
            <person name="Tubio J.M."/>
            <person name="Unger M.F."/>
            <person name="Wang B."/>
            <person name="Vernick K.D."/>
            <person name="Ribeiro J.M."/>
            <person name="James A.A."/>
            <person name="Michel K."/>
            <person name="Riehle M.A."/>
            <person name="Luckhart S."/>
            <person name="Sharakhov I.V."/>
            <person name="Tu Z."/>
        </authorList>
    </citation>
    <scope>NUCLEOTIDE SEQUENCE [LARGE SCALE GENOMIC DNA]</scope>
    <source>
        <strain evidence="3">Indian</strain>
    </source>
</reference>
<evidence type="ECO:0000313" key="3">
    <source>
        <dbReference type="Proteomes" id="UP000076408"/>
    </source>
</evidence>
<dbReference type="Pfam" id="PF01436">
    <property type="entry name" value="NHL"/>
    <property type="match status" value="1"/>
</dbReference>
<dbReference type="Gene3D" id="2.120.10.30">
    <property type="entry name" value="TolB, C-terminal domain"/>
    <property type="match status" value="2"/>
</dbReference>
<dbReference type="InterPro" id="IPR045302">
    <property type="entry name" value="NHL2_NHL_rpt_dom"/>
</dbReference>
<organism evidence="2 3">
    <name type="scientific">Anopheles stephensi</name>
    <name type="common">Indo-Pakistan malaria mosquito</name>
    <dbReference type="NCBI Taxonomy" id="30069"/>
    <lineage>
        <taxon>Eukaryota</taxon>
        <taxon>Metazoa</taxon>
        <taxon>Ecdysozoa</taxon>
        <taxon>Arthropoda</taxon>
        <taxon>Hexapoda</taxon>
        <taxon>Insecta</taxon>
        <taxon>Pterygota</taxon>
        <taxon>Neoptera</taxon>
        <taxon>Endopterygota</taxon>
        <taxon>Diptera</taxon>
        <taxon>Nematocera</taxon>
        <taxon>Culicoidea</taxon>
        <taxon>Culicidae</taxon>
        <taxon>Anophelinae</taxon>
        <taxon>Anopheles</taxon>
    </lineage>
</organism>
<dbReference type="InterPro" id="IPR001258">
    <property type="entry name" value="NHL_repeat"/>
</dbReference>
<dbReference type="InterPro" id="IPR036249">
    <property type="entry name" value="Thioredoxin-like_sf"/>
</dbReference>
<dbReference type="Proteomes" id="UP000076408">
    <property type="component" value="Unassembled WGS sequence"/>
</dbReference>
<dbReference type="VEuPathDB" id="VectorBase:ASTE010056"/>
<dbReference type="SUPFAM" id="SSF52833">
    <property type="entry name" value="Thioredoxin-like"/>
    <property type="match status" value="1"/>
</dbReference>
<dbReference type="CDD" id="cd03012">
    <property type="entry name" value="TlpA_like_DipZ_like"/>
    <property type="match status" value="1"/>
</dbReference>
<dbReference type="VEuPathDB" id="VectorBase:ASTEI20_041130"/>
<dbReference type="InterPro" id="IPR012336">
    <property type="entry name" value="Thioredoxin-like_fold"/>
</dbReference>
<name>A0A182YA67_ANOST</name>
<dbReference type="AlphaFoldDB" id="A0A182YA67"/>
<dbReference type="CDD" id="cd14951">
    <property type="entry name" value="NHL-2_like"/>
    <property type="match status" value="1"/>
</dbReference>
<keyword evidence="3" id="KW-1185">Reference proteome</keyword>
<dbReference type="STRING" id="30069.A0A182YA67"/>
<sequence length="756" mass="82874">MSSSPEGQDMMEVLACNSNQLADDLLSAGNNAGKRQKLVMDYLKVADRDGKIVTAEFPDGLDWFNVTEPLTLQGSLRGKVVVLDFFTYCCINCMHILPNLKRLEHLYPIEEGLAVIGVHSAKFKNEKDSNNIRAAVERYEISHPVVNDNVSAMWRKLRVQCWPTLMILGPRANPLFVIMGEGNFEDLKLYVGSAIRFYKEKGEIQRHSLPLNLSGTGTLASNMKYPGKIACSCPTTIGGSAKEDSNEELLFAVSDSGNHRILIIDSAGTVLHKVGGKQSGFLDGNFSKARFNAPQGVAFQGPDVVFVADNENHAIRRIDLKSHMVSTVAGNGTQGNDRTGGKTGRDQLLSSPWDVAVYSTRDLDMSFHADDATVPCKDVLLIAMAGIHQIWAIFLEDTIWWKFKKYSAGTCCAIAGSGHEQNRNTSYPHSAAFAQPSGLAVNRVAKEVYLADSESSAIRKISLADGKVMAVAGGDRNPLDLFAFGDLDGKQYSAKFQHPLGVAYNPTDGCIYFADTYNHKIKKIDVTTNCATTCEFREANGSIRRFNEPAGLCLDRSGHHLYIADTNNHELLVANLADGSIRPLKLNFRVPEELDSVGDHRRTGITLKPTRPIKMHPDAGQSTLRLAFNMTFPGQTTKLTDGAPQQWSLELPSTEWSCECTKGTLDTGAGQSLQLLIVPPPANDAAPLNGNDPSPIALNFKLNLCEGDVCFPKEFTVLLEVQYSANEVGHSKVERYDAQETYDLQLSRANVSLHQQ</sequence>
<evidence type="ECO:0000313" key="2">
    <source>
        <dbReference type="EnsemblMetazoa" id="ASTEI05353-PA"/>
    </source>
</evidence>
<dbReference type="SUPFAM" id="SSF101898">
    <property type="entry name" value="NHL repeat"/>
    <property type="match status" value="1"/>
</dbReference>
<proteinExistence type="predicted"/>
<evidence type="ECO:0000259" key="1">
    <source>
        <dbReference type="Pfam" id="PF13905"/>
    </source>
</evidence>
<dbReference type="FunFam" id="2.120.10.30:FF:000188">
    <property type="entry name" value="AGAP010610-PA"/>
    <property type="match status" value="1"/>
</dbReference>